<dbReference type="Pfam" id="PF13396">
    <property type="entry name" value="PLDc_N"/>
    <property type="match status" value="1"/>
</dbReference>
<feature type="transmembrane region" description="Helical" evidence="7">
    <location>
        <begin position="104"/>
        <end position="122"/>
    </location>
</feature>
<evidence type="ECO:0000256" key="2">
    <source>
        <dbReference type="ARBA" id="ARBA00022475"/>
    </source>
</evidence>
<comment type="subcellular location">
    <subcellularLocation>
        <location evidence="1">Cell membrane</location>
        <topology evidence="1">Multi-pass membrane protein</topology>
    </subcellularLocation>
</comment>
<dbReference type="EMBL" id="LR746277">
    <property type="protein sequence ID" value="CAA7407792.1"/>
    <property type="molecule type" value="Genomic_DNA"/>
</dbReference>
<keyword evidence="2" id="KW-1003">Cell membrane</keyword>
<dbReference type="PANTHER" id="PTHR36009">
    <property type="match status" value="1"/>
</dbReference>
<feature type="transmembrane region" description="Helical" evidence="7">
    <location>
        <begin position="300"/>
        <end position="320"/>
    </location>
</feature>
<reference evidence="9" key="1">
    <citation type="submission" date="2020-02" db="EMBL/GenBank/DDBJ databases">
        <authorList>
            <person name="Scholz U."/>
            <person name="Mascher M."/>
            <person name="Fiebig A."/>
        </authorList>
    </citation>
    <scope>NUCLEOTIDE SEQUENCE</scope>
</reference>
<feature type="region of interest" description="Disordered" evidence="6">
    <location>
        <begin position="75"/>
        <end position="101"/>
    </location>
</feature>
<organism evidence="9 10">
    <name type="scientific">Spirodela intermedia</name>
    <name type="common">Intermediate duckweed</name>
    <dbReference type="NCBI Taxonomy" id="51605"/>
    <lineage>
        <taxon>Eukaryota</taxon>
        <taxon>Viridiplantae</taxon>
        <taxon>Streptophyta</taxon>
        <taxon>Embryophyta</taxon>
        <taxon>Tracheophyta</taxon>
        <taxon>Spermatophyta</taxon>
        <taxon>Magnoliopsida</taxon>
        <taxon>Liliopsida</taxon>
        <taxon>Araceae</taxon>
        <taxon>Lemnoideae</taxon>
        <taxon>Spirodela</taxon>
    </lineage>
</organism>
<feature type="transmembrane region" description="Helical" evidence="7">
    <location>
        <begin position="186"/>
        <end position="207"/>
    </location>
</feature>
<evidence type="ECO:0000256" key="1">
    <source>
        <dbReference type="ARBA" id="ARBA00004651"/>
    </source>
</evidence>
<keyword evidence="4 7" id="KW-1133">Transmembrane helix</keyword>
<proteinExistence type="predicted"/>
<dbReference type="GO" id="GO:0005886">
    <property type="term" value="C:plasma membrane"/>
    <property type="evidence" value="ECO:0007669"/>
    <property type="project" value="UniProtKB-SubCell"/>
</dbReference>
<dbReference type="OrthoDB" id="47210at2759"/>
<feature type="transmembrane region" description="Helical" evidence="7">
    <location>
        <begin position="268"/>
        <end position="288"/>
    </location>
</feature>
<dbReference type="PANTHER" id="PTHR36009:SF3">
    <property type="entry name" value="TRANSMEMBRANE PROTEIN"/>
    <property type="match status" value="1"/>
</dbReference>
<keyword evidence="5 7" id="KW-0472">Membrane</keyword>
<feature type="transmembrane region" description="Helical" evidence="7">
    <location>
        <begin position="154"/>
        <end position="174"/>
    </location>
</feature>
<evidence type="ECO:0000313" key="10">
    <source>
        <dbReference type="Proteomes" id="UP000663760"/>
    </source>
</evidence>
<dbReference type="AlphaFoldDB" id="A0A7I8LDC2"/>
<evidence type="ECO:0000256" key="6">
    <source>
        <dbReference type="SAM" id="MobiDB-lite"/>
    </source>
</evidence>
<dbReference type="InterPro" id="IPR027379">
    <property type="entry name" value="CLS_N"/>
</dbReference>
<evidence type="ECO:0000259" key="8">
    <source>
        <dbReference type="Pfam" id="PF13396"/>
    </source>
</evidence>
<sequence length="340" mass="38223">MVLVSFSCNLTSCNFPSLPCVRRSKLGNPRGPSHPHYSNRLSLRRTFPCLNSGHLGPFSQAGGTRFLLHRRNFSEGESSEEGSREDEATAPEVDGGSGDGEEDWTTSVLLFALWAALVYYVAQLAPDQTPSRDMYFLQKLLTLKGDDGFRMNQVLVALWYVMGLWPMVYSMLLLPTGRSSRSRVPVWPFLLVSFFVGAYGLIPYFVLWKPPTPPVEEEETRRWPLNFLESKITAAIVTASGLGLITYAGLASGEDWKEFFQYFRESKFVHVTSLDFSLLSAFSAFWVFNDMTERKWFDRGSWLLPVTLIPFVGPALYLLLRPPLPVAPSQAPPTIAAKED</sequence>
<keyword evidence="3 7" id="KW-0812">Transmembrane</keyword>
<feature type="domain" description="Cardiolipin synthase N-terminal" evidence="8">
    <location>
        <begin position="279"/>
        <end position="321"/>
    </location>
</feature>
<evidence type="ECO:0000256" key="4">
    <source>
        <dbReference type="ARBA" id="ARBA00022989"/>
    </source>
</evidence>
<gene>
    <name evidence="9" type="ORF">SI8410_14018470</name>
</gene>
<dbReference type="Proteomes" id="UP000663760">
    <property type="component" value="Chromosome 14"/>
</dbReference>
<evidence type="ECO:0000256" key="3">
    <source>
        <dbReference type="ARBA" id="ARBA00022692"/>
    </source>
</evidence>
<keyword evidence="10" id="KW-1185">Reference proteome</keyword>
<evidence type="ECO:0000256" key="7">
    <source>
        <dbReference type="SAM" id="Phobius"/>
    </source>
</evidence>
<evidence type="ECO:0000313" key="9">
    <source>
        <dbReference type="EMBL" id="CAA7407792.1"/>
    </source>
</evidence>
<protein>
    <recommendedName>
        <fullName evidence="8">Cardiolipin synthase N-terminal domain-containing protein</fullName>
    </recommendedName>
</protein>
<feature type="transmembrane region" description="Helical" evidence="7">
    <location>
        <begin position="228"/>
        <end position="248"/>
    </location>
</feature>
<accession>A0A7I8LDC2</accession>
<evidence type="ECO:0000256" key="5">
    <source>
        <dbReference type="ARBA" id="ARBA00023136"/>
    </source>
</evidence>
<name>A0A7I8LDC2_SPIIN</name>